<dbReference type="PANTHER" id="PTHR11412:SF160">
    <property type="entry name" value="ALPHA-2-MACROGLOBULIN-LIKE PROTEIN 1"/>
    <property type="match status" value="1"/>
</dbReference>
<dbReference type="GeneTree" id="ENSGT00940000154904"/>
<dbReference type="SUPFAM" id="SSF48239">
    <property type="entry name" value="Terpenoid cyclases/Protein prenyltransferases"/>
    <property type="match status" value="1"/>
</dbReference>
<dbReference type="PANTHER" id="PTHR11412">
    <property type="entry name" value="MACROGLOBULIN / COMPLEMENT"/>
    <property type="match status" value="1"/>
</dbReference>
<dbReference type="Gene3D" id="1.50.10.20">
    <property type="match status" value="1"/>
</dbReference>
<organism evidence="3 4">
    <name type="scientific">Pygocentrus nattereri</name>
    <name type="common">Red-bellied piranha</name>
    <dbReference type="NCBI Taxonomy" id="42514"/>
    <lineage>
        <taxon>Eukaryota</taxon>
        <taxon>Metazoa</taxon>
        <taxon>Chordata</taxon>
        <taxon>Craniata</taxon>
        <taxon>Vertebrata</taxon>
        <taxon>Euteleostomi</taxon>
        <taxon>Actinopterygii</taxon>
        <taxon>Neopterygii</taxon>
        <taxon>Teleostei</taxon>
        <taxon>Ostariophysi</taxon>
        <taxon>Characiformes</taxon>
        <taxon>Characoidei</taxon>
        <taxon>Pygocentrus</taxon>
    </lineage>
</organism>
<proteinExistence type="predicted"/>
<evidence type="ECO:0000259" key="2">
    <source>
        <dbReference type="Pfam" id="PF07678"/>
    </source>
</evidence>
<dbReference type="Proteomes" id="UP001501920">
    <property type="component" value="Chromosome 29"/>
</dbReference>
<evidence type="ECO:0000313" key="4">
    <source>
        <dbReference type="Proteomes" id="UP001501920"/>
    </source>
</evidence>
<accession>A0AAR2L5D0</accession>
<dbReference type="InterPro" id="IPR036595">
    <property type="entry name" value="A-macroglobulin_rcpt-bd_sf"/>
</dbReference>
<dbReference type="AlphaFoldDB" id="A0AAR2L5D0"/>
<dbReference type="InterPro" id="IPR008930">
    <property type="entry name" value="Terpenoid_cyclase/PrenylTrfase"/>
</dbReference>
<evidence type="ECO:0000259" key="1">
    <source>
        <dbReference type="Pfam" id="PF07677"/>
    </source>
</evidence>
<reference evidence="3 4" key="1">
    <citation type="submission" date="2020-10" db="EMBL/GenBank/DDBJ databases">
        <title>Pygocentrus nattereri (red-bellied piranha) genome, fPygNat1, primary haplotype.</title>
        <authorList>
            <person name="Myers G."/>
            <person name="Meyer A."/>
            <person name="Karagic N."/>
            <person name="Pippel M."/>
            <person name="Winkler S."/>
            <person name="Tracey A."/>
            <person name="Wood J."/>
            <person name="Formenti G."/>
            <person name="Howe K."/>
            <person name="Fedrigo O."/>
            <person name="Jarvis E.D."/>
        </authorList>
    </citation>
    <scope>NUCLEOTIDE SEQUENCE [LARGE SCALE GENOMIC DNA]</scope>
</reference>
<evidence type="ECO:0008006" key="5">
    <source>
        <dbReference type="Google" id="ProtNLM"/>
    </source>
</evidence>
<dbReference type="SUPFAM" id="SSF49410">
    <property type="entry name" value="Alpha-macroglobulin receptor domain"/>
    <property type="match status" value="1"/>
</dbReference>
<reference evidence="3" key="3">
    <citation type="submission" date="2025-09" db="UniProtKB">
        <authorList>
            <consortium name="Ensembl"/>
        </authorList>
    </citation>
    <scope>IDENTIFICATION</scope>
</reference>
<dbReference type="InterPro" id="IPR009048">
    <property type="entry name" value="A-macroglobulin_rcpt-bd"/>
</dbReference>
<dbReference type="InterPro" id="IPR050473">
    <property type="entry name" value="A2M/Complement_sys"/>
</dbReference>
<name>A0AAR2L5D0_PYGNA</name>
<dbReference type="Ensembl" id="ENSPNAT00000044224.1">
    <property type="protein sequence ID" value="ENSPNAP00000071755.1"/>
    <property type="gene ID" value="ENSPNAG00000035798.1"/>
</dbReference>
<keyword evidence="4" id="KW-1185">Reference proteome</keyword>
<evidence type="ECO:0000313" key="3">
    <source>
        <dbReference type="Ensembl" id="ENSPNAP00000071755.1"/>
    </source>
</evidence>
<protein>
    <recommendedName>
        <fullName evidence="5">Alpha-macroglobulin-like TED domain-containing protein</fullName>
    </recommendedName>
</protein>
<sequence length="348" mass="38208">MSFTGYQRELSYKHYDGSYSAFGNSDPSGNTWLTAFVMKSFASAKQFIFIDQLYVDQAKTWLGQQQQYSGSFASVGQLFHSDMKGGVNDEVTLTAYITAALLELGTPLTDPMVQNGLNFLRNAFTQLNSIYATALLSYTFTLAGDQYMRIRALTILNSQAIVEAGGRHWRRESHLNVLDSLEVEMTSYVLLALLSGPVLQTFDMSYSASIARWLAQQQNAFGGFASTQDTVVALQALAKYSAATYLLTGTVVVTVTGPSPPKIFTVSQSNRLLLQESSLQVVPGDYTVKAEGKGCVFAQVSLSLYNGKRPQTNMVIIEVKLLSGFQLDKESLKPSSDKINVTLLFDLS</sequence>
<feature type="domain" description="Alpha-macroglobulin-like TED" evidence="2">
    <location>
        <begin position="4"/>
        <end position="240"/>
    </location>
</feature>
<feature type="domain" description="Alpha-macroglobulin receptor-binding" evidence="1">
    <location>
        <begin position="311"/>
        <end position="336"/>
    </location>
</feature>
<dbReference type="Pfam" id="PF07678">
    <property type="entry name" value="TED_complement"/>
    <property type="match status" value="1"/>
</dbReference>
<dbReference type="Pfam" id="PF07677">
    <property type="entry name" value="A2M_recep"/>
    <property type="match status" value="1"/>
</dbReference>
<gene>
    <name evidence="3" type="primary">TAB1</name>
</gene>
<dbReference type="GO" id="GO:0005615">
    <property type="term" value="C:extracellular space"/>
    <property type="evidence" value="ECO:0007669"/>
    <property type="project" value="InterPro"/>
</dbReference>
<dbReference type="InterPro" id="IPR011626">
    <property type="entry name" value="Alpha-macroglobulin_TED"/>
</dbReference>
<reference evidence="3" key="2">
    <citation type="submission" date="2025-08" db="UniProtKB">
        <authorList>
            <consortium name="Ensembl"/>
        </authorList>
    </citation>
    <scope>IDENTIFICATION</scope>
</reference>
<dbReference type="Gene3D" id="2.60.120.1540">
    <property type="match status" value="1"/>
</dbReference>